<accession>A0ABV0QSR2</accession>
<organism evidence="2 3">
    <name type="scientific">Xenoophorus captivus</name>
    <dbReference type="NCBI Taxonomy" id="1517983"/>
    <lineage>
        <taxon>Eukaryota</taxon>
        <taxon>Metazoa</taxon>
        <taxon>Chordata</taxon>
        <taxon>Craniata</taxon>
        <taxon>Vertebrata</taxon>
        <taxon>Euteleostomi</taxon>
        <taxon>Actinopterygii</taxon>
        <taxon>Neopterygii</taxon>
        <taxon>Teleostei</taxon>
        <taxon>Neoteleostei</taxon>
        <taxon>Acanthomorphata</taxon>
        <taxon>Ovalentaria</taxon>
        <taxon>Atherinomorphae</taxon>
        <taxon>Cyprinodontiformes</taxon>
        <taxon>Goodeidae</taxon>
        <taxon>Xenoophorus</taxon>
    </lineage>
</organism>
<proteinExistence type="predicted"/>
<feature type="chain" id="PRO_5047025370" description="Granulins domain-containing protein" evidence="1">
    <location>
        <begin position="18"/>
        <end position="81"/>
    </location>
</feature>
<evidence type="ECO:0000313" key="3">
    <source>
        <dbReference type="Proteomes" id="UP001434883"/>
    </source>
</evidence>
<name>A0ABV0QSR2_9TELE</name>
<dbReference type="Proteomes" id="UP001434883">
    <property type="component" value="Unassembled WGS sequence"/>
</dbReference>
<feature type="non-terminal residue" evidence="2">
    <location>
        <position position="1"/>
    </location>
</feature>
<gene>
    <name evidence="2" type="ORF">XENOCAPTIV_013322</name>
</gene>
<feature type="signal peptide" evidence="1">
    <location>
        <begin position="1"/>
        <end position="17"/>
    </location>
</feature>
<dbReference type="EMBL" id="JAHRIN010019585">
    <property type="protein sequence ID" value="MEQ2198471.1"/>
    <property type="molecule type" value="Genomic_DNA"/>
</dbReference>
<reference evidence="2 3" key="1">
    <citation type="submission" date="2021-06" db="EMBL/GenBank/DDBJ databases">
        <authorList>
            <person name="Palmer J.M."/>
        </authorList>
    </citation>
    <scope>NUCLEOTIDE SEQUENCE [LARGE SCALE GENOMIC DNA]</scope>
    <source>
        <strain evidence="2 3">XC_2019</strain>
        <tissue evidence="2">Muscle</tissue>
    </source>
</reference>
<protein>
    <recommendedName>
        <fullName evidence="4">Granulins domain-containing protein</fullName>
    </recommendedName>
</protein>
<sequence>HLFGIILLSESVNLTSGPALCSCSGAQCGSPTCSPGPHCCPAPSCPAAGRIPPYSASQLPGRLWVVDSGSFDWPVSCGSGR</sequence>
<keyword evidence="1" id="KW-0732">Signal</keyword>
<keyword evidence="3" id="KW-1185">Reference proteome</keyword>
<evidence type="ECO:0000313" key="2">
    <source>
        <dbReference type="EMBL" id="MEQ2198471.1"/>
    </source>
</evidence>
<comment type="caution">
    <text evidence="2">The sequence shown here is derived from an EMBL/GenBank/DDBJ whole genome shotgun (WGS) entry which is preliminary data.</text>
</comment>
<evidence type="ECO:0008006" key="4">
    <source>
        <dbReference type="Google" id="ProtNLM"/>
    </source>
</evidence>
<evidence type="ECO:0000256" key="1">
    <source>
        <dbReference type="SAM" id="SignalP"/>
    </source>
</evidence>